<keyword evidence="1 7" id="KW-0596">Phosphopantetheine</keyword>
<sequence length="86" mass="9668">MDEAQVFPKVANLISLDFNIQKDQVQGTTKFRQDLGADFVDLARFIVEIEDEFGDVVPNDSAEKIQTVRDLVTLIVTNTATKPKKK</sequence>
<reference evidence="9 10" key="1">
    <citation type="journal article" date="2015" name="Genome Announc.">
        <title>Expanding the biotechnology potential of lactobacilli through comparative genomics of 213 strains and associated genera.</title>
        <authorList>
            <person name="Sun Z."/>
            <person name="Harris H.M."/>
            <person name="McCann A."/>
            <person name="Guo C."/>
            <person name="Argimon S."/>
            <person name="Zhang W."/>
            <person name="Yang X."/>
            <person name="Jeffery I.B."/>
            <person name="Cooney J.C."/>
            <person name="Kagawa T.F."/>
            <person name="Liu W."/>
            <person name="Song Y."/>
            <person name="Salvetti E."/>
            <person name="Wrobel A."/>
            <person name="Rasinkangas P."/>
            <person name="Parkhill J."/>
            <person name="Rea M.C."/>
            <person name="O'Sullivan O."/>
            <person name="Ritari J."/>
            <person name="Douillard F.P."/>
            <person name="Paul Ross R."/>
            <person name="Yang R."/>
            <person name="Briner A.E."/>
            <person name="Felis G.E."/>
            <person name="de Vos W.M."/>
            <person name="Barrangou R."/>
            <person name="Klaenhammer T.R."/>
            <person name="Caufield P.W."/>
            <person name="Cui Y."/>
            <person name="Zhang H."/>
            <person name="O'Toole P.W."/>
        </authorList>
    </citation>
    <scope>NUCLEOTIDE SEQUENCE [LARGE SCALE GENOMIC DNA]</scope>
    <source>
        <strain evidence="9 10">DSM 22689</strain>
    </source>
</reference>
<evidence type="ECO:0000259" key="8">
    <source>
        <dbReference type="PROSITE" id="PS50075"/>
    </source>
</evidence>
<dbReference type="PROSITE" id="PS50075">
    <property type="entry name" value="CARRIER"/>
    <property type="match status" value="1"/>
</dbReference>
<keyword evidence="4 7" id="KW-0276">Fatty acid metabolism</keyword>
<evidence type="ECO:0000256" key="2">
    <source>
        <dbReference type="ARBA" id="ARBA00022516"/>
    </source>
</evidence>
<gene>
    <name evidence="7" type="primary">acpP</name>
    <name evidence="9" type="ORF">FC87_GL000603</name>
</gene>
<dbReference type="Gene3D" id="1.10.1200.10">
    <property type="entry name" value="ACP-like"/>
    <property type="match status" value="1"/>
</dbReference>
<accession>A0A0R2CW38</accession>
<dbReference type="AlphaFoldDB" id="A0A0R2CW38"/>
<keyword evidence="2 7" id="KW-0444">Lipid biosynthesis</keyword>
<dbReference type="NCBIfam" id="NF002150">
    <property type="entry name" value="PRK00982.1-4"/>
    <property type="match status" value="1"/>
</dbReference>
<dbReference type="GO" id="GO:0000036">
    <property type="term" value="F:acyl carrier activity"/>
    <property type="evidence" value="ECO:0007669"/>
    <property type="project" value="UniProtKB-UniRule"/>
</dbReference>
<evidence type="ECO:0000256" key="6">
    <source>
        <dbReference type="ARBA" id="ARBA00023160"/>
    </source>
</evidence>
<dbReference type="PANTHER" id="PTHR20863:SF76">
    <property type="entry name" value="CARRIER DOMAIN-CONTAINING PROTEIN"/>
    <property type="match status" value="1"/>
</dbReference>
<dbReference type="GO" id="GO:0009245">
    <property type="term" value="P:lipid A biosynthetic process"/>
    <property type="evidence" value="ECO:0007669"/>
    <property type="project" value="TreeGrafter"/>
</dbReference>
<dbReference type="RefSeq" id="WP_056961484.1">
    <property type="nucleotide sequence ID" value="NZ_AYZI01000003.1"/>
</dbReference>
<organism evidence="9 10">
    <name type="scientific">Fructilactobacillus florum DSM 22689 = JCM 16035</name>
    <dbReference type="NCBI Taxonomy" id="1423745"/>
    <lineage>
        <taxon>Bacteria</taxon>
        <taxon>Bacillati</taxon>
        <taxon>Bacillota</taxon>
        <taxon>Bacilli</taxon>
        <taxon>Lactobacillales</taxon>
        <taxon>Lactobacillaceae</taxon>
        <taxon>Fructilactobacillus</taxon>
    </lineage>
</organism>
<proteinExistence type="inferred from homology"/>
<dbReference type="STRING" id="1423745.GCA_001311215_00129"/>
<dbReference type="GO" id="GO:0000035">
    <property type="term" value="F:acyl binding"/>
    <property type="evidence" value="ECO:0007669"/>
    <property type="project" value="TreeGrafter"/>
</dbReference>
<dbReference type="PANTHER" id="PTHR20863">
    <property type="entry name" value="ACYL CARRIER PROTEIN"/>
    <property type="match status" value="1"/>
</dbReference>
<evidence type="ECO:0000256" key="7">
    <source>
        <dbReference type="HAMAP-Rule" id="MF_01217"/>
    </source>
</evidence>
<comment type="function">
    <text evidence="7">Carrier of the growing fatty acid chain in fatty acid biosynthesis.</text>
</comment>
<dbReference type="Proteomes" id="UP000051586">
    <property type="component" value="Unassembled WGS sequence"/>
</dbReference>
<comment type="caution">
    <text evidence="7">Lacks conserved residue(s) required for the propagation of feature annotation.</text>
</comment>
<evidence type="ECO:0000256" key="3">
    <source>
        <dbReference type="ARBA" id="ARBA00022553"/>
    </source>
</evidence>
<protein>
    <recommendedName>
        <fullName evidence="7">Acyl carrier protein</fullName>
        <shortName evidence="7">ACP</shortName>
    </recommendedName>
</protein>
<evidence type="ECO:0000313" key="9">
    <source>
        <dbReference type="EMBL" id="KRM91779.1"/>
    </source>
</evidence>
<comment type="pathway">
    <text evidence="7">Lipid metabolism; fatty acid biosynthesis.</text>
</comment>
<comment type="subcellular location">
    <subcellularLocation>
        <location evidence="7">Cytoplasm</location>
    </subcellularLocation>
</comment>
<dbReference type="EMBL" id="AYZI01000003">
    <property type="protein sequence ID" value="KRM91779.1"/>
    <property type="molecule type" value="Genomic_DNA"/>
</dbReference>
<dbReference type="GO" id="GO:0005829">
    <property type="term" value="C:cytosol"/>
    <property type="evidence" value="ECO:0007669"/>
    <property type="project" value="TreeGrafter"/>
</dbReference>
<name>A0A0R2CW38_9LACO</name>
<evidence type="ECO:0000313" key="10">
    <source>
        <dbReference type="Proteomes" id="UP000051586"/>
    </source>
</evidence>
<evidence type="ECO:0000256" key="5">
    <source>
        <dbReference type="ARBA" id="ARBA00023098"/>
    </source>
</evidence>
<dbReference type="PATRIC" id="fig|1423745.4.peg.643"/>
<feature type="domain" description="Carrier" evidence="8">
    <location>
        <begin position="4"/>
        <end position="79"/>
    </location>
</feature>
<dbReference type="InterPro" id="IPR003231">
    <property type="entry name" value="ACP"/>
</dbReference>
<dbReference type="InterPro" id="IPR009081">
    <property type="entry name" value="PP-bd_ACP"/>
</dbReference>
<keyword evidence="7" id="KW-0963">Cytoplasm</keyword>
<dbReference type="InterPro" id="IPR036736">
    <property type="entry name" value="ACP-like_sf"/>
</dbReference>
<evidence type="ECO:0000256" key="1">
    <source>
        <dbReference type="ARBA" id="ARBA00022450"/>
    </source>
</evidence>
<evidence type="ECO:0000256" key="4">
    <source>
        <dbReference type="ARBA" id="ARBA00022832"/>
    </source>
</evidence>
<dbReference type="Pfam" id="PF00550">
    <property type="entry name" value="PP-binding"/>
    <property type="match status" value="1"/>
</dbReference>
<keyword evidence="3 7" id="KW-0597">Phosphoprotein</keyword>
<dbReference type="GO" id="GO:0016020">
    <property type="term" value="C:membrane"/>
    <property type="evidence" value="ECO:0007669"/>
    <property type="project" value="GOC"/>
</dbReference>
<dbReference type="UniPathway" id="UPA00094"/>
<keyword evidence="6 7" id="KW-0275">Fatty acid biosynthesis</keyword>
<keyword evidence="5 7" id="KW-0443">Lipid metabolism</keyword>
<dbReference type="SUPFAM" id="SSF47336">
    <property type="entry name" value="ACP-like"/>
    <property type="match status" value="1"/>
</dbReference>
<comment type="similarity">
    <text evidence="7">Belongs to the acyl carrier protein (ACP) family.</text>
</comment>
<comment type="caution">
    <text evidence="9">The sequence shown here is derived from an EMBL/GenBank/DDBJ whole genome shotgun (WGS) entry which is preliminary data.</text>
</comment>
<comment type="PTM">
    <text evidence="7">4'-phosphopantetheine is transferred from CoA to a specific serine of apo-ACP by AcpS. This modification is essential for activity because fatty acids are bound in thioester linkage to the sulfhydryl of the prosthetic group.</text>
</comment>
<dbReference type="HAMAP" id="MF_01217">
    <property type="entry name" value="Acyl_carrier"/>
    <property type="match status" value="1"/>
</dbReference>